<evidence type="ECO:0000313" key="2">
    <source>
        <dbReference type="Proteomes" id="UP000267606"/>
    </source>
</evidence>
<proteinExistence type="predicted"/>
<organism evidence="3">
    <name type="scientific">Onchocerca flexuosa</name>
    <dbReference type="NCBI Taxonomy" id="387005"/>
    <lineage>
        <taxon>Eukaryota</taxon>
        <taxon>Metazoa</taxon>
        <taxon>Ecdysozoa</taxon>
        <taxon>Nematoda</taxon>
        <taxon>Chromadorea</taxon>
        <taxon>Rhabditida</taxon>
        <taxon>Spirurina</taxon>
        <taxon>Spiruromorpha</taxon>
        <taxon>Filarioidea</taxon>
        <taxon>Onchocercidae</taxon>
        <taxon>Onchocerca</taxon>
    </lineage>
</organism>
<dbReference type="EMBL" id="UZAJ01018476">
    <property type="protein sequence ID" value="VDO82268.1"/>
    <property type="molecule type" value="Genomic_DNA"/>
</dbReference>
<name>A0A183HXD7_9BILA</name>
<evidence type="ECO:0000313" key="3">
    <source>
        <dbReference type="WBParaSite" id="OFLC_0001214901-mRNA-1"/>
    </source>
</evidence>
<sequence>MTQTSIIRSDGFVYSNLNSSRKMVVNCVIMVPMNPAQFLLGTNRGTIISFVLSKAVKLIGPKIYRNNFGY</sequence>
<reference evidence="1 2" key="2">
    <citation type="submission" date="2018-11" db="EMBL/GenBank/DDBJ databases">
        <authorList>
            <consortium name="Pathogen Informatics"/>
        </authorList>
    </citation>
    <scope>NUCLEOTIDE SEQUENCE [LARGE SCALE GENOMIC DNA]</scope>
</reference>
<protein>
    <submittedName>
        <fullName evidence="3">DNA-directed RNA polymerase</fullName>
    </submittedName>
</protein>
<dbReference type="AlphaFoldDB" id="A0A183HXD7"/>
<dbReference type="WBParaSite" id="OFLC_0001214901-mRNA-1">
    <property type="protein sequence ID" value="OFLC_0001214901-mRNA-1"/>
    <property type="gene ID" value="OFLC_0001214901"/>
</dbReference>
<dbReference type="STRING" id="387005.A0A183HXD7"/>
<dbReference type="Proteomes" id="UP000267606">
    <property type="component" value="Unassembled WGS sequence"/>
</dbReference>
<keyword evidence="2" id="KW-1185">Reference proteome</keyword>
<gene>
    <name evidence="1" type="ORF">OFLC_LOCUS12142</name>
</gene>
<reference evidence="3" key="1">
    <citation type="submission" date="2016-06" db="UniProtKB">
        <authorList>
            <consortium name="WormBaseParasite"/>
        </authorList>
    </citation>
    <scope>IDENTIFICATION</scope>
</reference>
<accession>A0A183HXD7</accession>
<evidence type="ECO:0000313" key="1">
    <source>
        <dbReference type="EMBL" id="VDO82268.1"/>
    </source>
</evidence>